<reference evidence="2 3" key="1">
    <citation type="submission" date="2015-01" db="EMBL/GenBank/DDBJ databases">
        <title>Genome Assembly of Bacillus badius MTCC 1458.</title>
        <authorList>
            <person name="Verma A."/>
            <person name="Khatri I."/>
            <person name="Mual P."/>
            <person name="Subramanian S."/>
            <person name="Krishnamurthi S."/>
        </authorList>
    </citation>
    <scope>NUCLEOTIDE SEQUENCE [LARGE SCALE GENOMIC DNA]</scope>
    <source>
        <strain evidence="2 3">MTCC 1458</strain>
    </source>
</reference>
<dbReference type="RefSeq" id="WP_156136637.1">
    <property type="nucleotide sequence ID" value="NZ_BSSZ01000003.1"/>
</dbReference>
<comment type="caution">
    <text evidence="2">The sequence shown here is derived from an EMBL/GenBank/DDBJ whole genome shotgun (WGS) entry which is preliminary data.</text>
</comment>
<feature type="compositionally biased region" description="Polar residues" evidence="1">
    <location>
        <begin position="33"/>
        <end position="43"/>
    </location>
</feature>
<evidence type="ECO:0000313" key="3">
    <source>
        <dbReference type="Proteomes" id="UP000031982"/>
    </source>
</evidence>
<dbReference type="EMBL" id="JXLP01000001">
    <property type="protein sequence ID" value="KIL80356.1"/>
    <property type="molecule type" value="Genomic_DNA"/>
</dbReference>
<sequence length="55" mass="5860">MVNLNFDAFRKQQAKHKPVYVGSTKESPGVNDQDANGQGNTDLSPGASGRTIGKK</sequence>
<evidence type="ECO:0000256" key="1">
    <source>
        <dbReference type="SAM" id="MobiDB-lite"/>
    </source>
</evidence>
<keyword evidence="3" id="KW-1185">Reference proteome</keyword>
<evidence type="ECO:0000313" key="2">
    <source>
        <dbReference type="EMBL" id="KIL80356.1"/>
    </source>
</evidence>
<dbReference type="GeneID" id="92779028"/>
<feature type="region of interest" description="Disordered" evidence="1">
    <location>
        <begin position="1"/>
        <end position="55"/>
    </location>
</feature>
<organism evidence="2 3">
    <name type="scientific">Bacillus badius</name>
    <dbReference type="NCBI Taxonomy" id="1455"/>
    <lineage>
        <taxon>Bacteria</taxon>
        <taxon>Bacillati</taxon>
        <taxon>Bacillota</taxon>
        <taxon>Bacilli</taxon>
        <taxon>Bacillales</taxon>
        <taxon>Bacillaceae</taxon>
        <taxon>Pseudobacillus</taxon>
    </lineage>
</organism>
<protein>
    <submittedName>
        <fullName evidence="2">Uncharacterized protein</fullName>
    </submittedName>
</protein>
<dbReference type="Proteomes" id="UP000031982">
    <property type="component" value="Unassembled WGS sequence"/>
</dbReference>
<name>A0ABR5B191_BACBA</name>
<proteinExistence type="predicted"/>
<accession>A0ABR5B191</accession>
<gene>
    <name evidence="2" type="ORF">SD77_0204</name>
</gene>